<evidence type="ECO:0000313" key="3">
    <source>
        <dbReference type="Proteomes" id="UP000621307"/>
    </source>
</evidence>
<name>A0ABR8BHG3_9NOSO</name>
<dbReference type="EMBL" id="JACJQL010000030">
    <property type="protein sequence ID" value="MBD2253326.1"/>
    <property type="molecule type" value="Genomic_DNA"/>
</dbReference>
<feature type="compositionally biased region" description="Basic and acidic residues" evidence="1">
    <location>
        <begin position="187"/>
        <end position="198"/>
    </location>
</feature>
<reference evidence="2 3" key="1">
    <citation type="journal article" date="2020" name="ISME J.">
        <title>Comparative genomics reveals insights into cyanobacterial evolution and habitat adaptation.</title>
        <authorList>
            <person name="Chen M.Y."/>
            <person name="Teng W.K."/>
            <person name="Zhao L."/>
            <person name="Hu C.X."/>
            <person name="Zhou Y.K."/>
            <person name="Han B.P."/>
            <person name="Song L.R."/>
            <person name="Shu W.S."/>
        </authorList>
    </citation>
    <scope>NUCLEOTIDE SEQUENCE [LARGE SCALE GENOMIC DNA]</scope>
    <source>
        <strain evidence="2 3">FACHB-3921</strain>
    </source>
</reference>
<protein>
    <submittedName>
        <fullName evidence="2">Uncharacterized protein</fullName>
    </submittedName>
</protein>
<evidence type="ECO:0000313" key="2">
    <source>
        <dbReference type="EMBL" id="MBD2253326.1"/>
    </source>
</evidence>
<organism evidence="2 3">
    <name type="scientific">Nostoc parmelioides FACHB-3921</name>
    <dbReference type="NCBI Taxonomy" id="2692909"/>
    <lineage>
        <taxon>Bacteria</taxon>
        <taxon>Bacillati</taxon>
        <taxon>Cyanobacteriota</taxon>
        <taxon>Cyanophyceae</taxon>
        <taxon>Nostocales</taxon>
        <taxon>Nostocaceae</taxon>
        <taxon>Nostoc</taxon>
    </lineage>
</organism>
<gene>
    <name evidence="2" type="ORF">H6G14_18755</name>
</gene>
<evidence type="ECO:0000256" key="1">
    <source>
        <dbReference type="SAM" id="MobiDB-lite"/>
    </source>
</evidence>
<comment type="caution">
    <text evidence="2">The sequence shown here is derived from an EMBL/GenBank/DDBJ whole genome shotgun (WGS) entry which is preliminary data.</text>
</comment>
<feature type="compositionally biased region" description="Polar residues" evidence="1">
    <location>
        <begin position="131"/>
        <end position="143"/>
    </location>
</feature>
<dbReference type="Proteomes" id="UP000621307">
    <property type="component" value="Unassembled WGS sequence"/>
</dbReference>
<feature type="region of interest" description="Disordered" evidence="1">
    <location>
        <begin position="187"/>
        <end position="214"/>
    </location>
</feature>
<feature type="region of interest" description="Disordered" evidence="1">
    <location>
        <begin position="122"/>
        <end position="151"/>
    </location>
</feature>
<dbReference type="RefSeq" id="WP_190568922.1">
    <property type="nucleotide sequence ID" value="NZ_JACJQL010000030.1"/>
</dbReference>
<keyword evidence="3" id="KW-1185">Reference proteome</keyword>
<sequence length="365" mass="41625">MSSIASTEKFSILVILRREYLDITGNFCAAKLIEYFRHWTKWKLKNHRTPWIYQPLKRIYADLMGEHSLHVIRSAIALLEEMEIITKQKNPGNGQDRTWQYKLNLDVLNGLLGHRKCKTERSRFSAEQYHRNQPQTSKPQQHSAVEPPKSEELENEILDCDQEGAGQTPELELPQITHFVEKIEQVDSTSKTDTHDGHSSAAVSGFHNEDSGDDDYIELQEKSVQPSQQEVQEVLQQLREIPCTPQFRLNGEIQSTVKRYWGNVPGAIAYLKEAVRTWKGIKSPEAVFVVACKEGRKPEAQQAKSEAIAWFEWARKNRIVIAMSGETVYTPEGEAVALAEMMRRYPCGGVGTTSIQNPEKWSSNA</sequence>
<proteinExistence type="predicted"/>
<accession>A0ABR8BHG3</accession>